<accession>G8WP38</accession>
<dbReference type="RefSeq" id="WP_014142460.1">
    <property type="nucleotide sequence ID" value="NC_016111.1"/>
</dbReference>
<evidence type="ECO:0000313" key="2">
    <source>
        <dbReference type="Proteomes" id="UP000007842"/>
    </source>
</evidence>
<dbReference type="STRING" id="1003195.SCATT_17000"/>
<dbReference type="PATRIC" id="fig|1003195.29.peg.1705"/>
<reference evidence="2" key="1">
    <citation type="submission" date="2011-12" db="EMBL/GenBank/DDBJ databases">
        <title>Complete genome sequence of Streptomyces cattleya strain DSM 46488.</title>
        <authorList>
            <person name="Ou H.-Y."/>
            <person name="Li P."/>
            <person name="Zhao C."/>
            <person name="O'Hagan D."/>
            <person name="Deng Z."/>
        </authorList>
    </citation>
    <scope>NUCLEOTIDE SEQUENCE [LARGE SCALE GENOMIC DNA]</scope>
    <source>
        <strain evidence="2">ATCC 35852 / DSM 46488 / JCM 4925 / NBRC 14057 / NRRL 8057</strain>
    </source>
</reference>
<proteinExistence type="predicted"/>
<name>F8JQY4_STREN</name>
<protein>
    <submittedName>
        <fullName evidence="1">Uncharacterized protein</fullName>
    </submittedName>
</protein>
<dbReference type="KEGG" id="scy:SCATT_17000"/>
<dbReference type="AlphaFoldDB" id="F8JQY4"/>
<dbReference type="HOGENOM" id="CLU_2994613_0_0_11"/>
<dbReference type="KEGG" id="sct:SCAT_1702"/>
<dbReference type="Proteomes" id="UP000007842">
    <property type="component" value="Chromosome"/>
</dbReference>
<gene>
    <name evidence="1" type="ordered locus">SCATT_17000</name>
</gene>
<organism evidence="1 2">
    <name type="scientific">Streptantibioticus cattleyicolor (strain ATCC 35852 / DSM 46488 / JCM 4925 / NBRC 14057 / NRRL 8057)</name>
    <name type="common">Streptomyces cattleya</name>
    <dbReference type="NCBI Taxonomy" id="1003195"/>
    <lineage>
        <taxon>Bacteria</taxon>
        <taxon>Bacillati</taxon>
        <taxon>Actinomycetota</taxon>
        <taxon>Actinomycetes</taxon>
        <taxon>Kitasatosporales</taxon>
        <taxon>Streptomycetaceae</taxon>
        <taxon>Streptantibioticus</taxon>
    </lineage>
</organism>
<sequence length="57" mass="6336">MAIIYPGQEQCGHCYEYVDSVQEDAICTECHVHSIGDMSRDECGCTDCEENAEFGVN</sequence>
<evidence type="ECO:0000313" key="1">
    <source>
        <dbReference type="EMBL" id="AEW94071.1"/>
    </source>
</evidence>
<dbReference type="EMBL" id="CP003219">
    <property type="protein sequence ID" value="AEW94071.1"/>
    <property type="molecule type" value="Genomic_DNA"/>
</dbReference>
<accession>F8JQY4</accession>
<keyword evidence="2" id="KW-1185">Reference proteome</keyword>